<comment type="subcellular location">
    <subcellularLocation>
        <location evidence="1">Cell membrane</location>
        <topology evidence="1">Multi-pass membrane protein</topology>
    </subcellularLocation>
</comment>
<dbReference type="EMBL" id="LT906462">
    <property type="protein sequence ID" value="SNV55917.1"/>
    <property type="molecule type" value="Genomic_DNA"/>
</dbReference>
<keyword evidence="8 11" id="KW-0012">Acyltransferase</keyword>
<sequence length="599" mass="68627">MSVEQLNINDSHRTRYFYGLDGLRAIAVIAIIIYHLNPKWLPGGFLGVDTFFIISGYLITSLLLNEYKINGQINLFNFWKKRIKRLLPAVIFMISTVLLYTLLFEHDIIKNVKQDALAAIFYVSNWWYIFHDVSYFDSFKLMPLKHLWSLAIEEQFYIIWPLALTLLLSKEKLKQKSLLYIFLLSLISVILMMILAQPNADNSRVYFGTDTRLQTLLLGVTLAFLWPPFKLKSKINFPLRLSIEIIGLISFSLLLYFIFTVSSSDNWFYFGGIYIISIATLPALASSVHPSTLFSKALGNPVLLWIGQRSYSLYLWHYPVITFINKHFVQGQTPFSFVVLEIILTILLAMFSYRFVEVPFRRNGLRMFLPNKNTLYSTVIRLSICMILLGISVITLFGQFDYLQKPDHKPVQTAFKVTSDHKSHNSLIEPVGKIDLDNKDAKKSNDPAPLFIGDSVMVDIGEELLQTYPDSVIDGKVGRHLSDAIPLAKQKYKDYTKKDNRVVLELGTNGDFNSEDLNTLIKQFGNAKIYLVNTHVPRDWEESVNKKLSEAAKKHKNVELINWQNVANGKSEYFAYDGVHLENSGIKALVNEITARIGN</sequence>
<feature type="transmembrane region" description="Helical" evidence="9">
    <location>
        <begin position="241"/>
        <end position="261"/>
    </location>
</feature>
<evidence type="ECO:0000256" key="2">
    <source>
        <dbReference type="ARBA" id="ARBA00007400"/>
    </source>
</evidence>
<dbReference type="AlphaFoldDB" id="A0A239YAM4"/>
<dbReference type="GO" id="GO:0016747">
    <property type="term" value="F:acyltransferase activity, transferring groups other than amino-acyl groups"/>
    <property type="evidence" value="ECO:0007669"/>
    <property type="project" value="InterPro"/>
</dbReference>
<keyword evidence="5 9" id="KW-0812">Transmembrane</keyword>
<dbReference type="GO" id="GO:0005886">
    <property type="term" value="C:plasma membrane"/>
    <property type="evidence" value="ECO:0007669"/>
    <property type="project" value="UniProtKB-SubCell"/>
</dbReference>
<feature type="transmembrane region" description="Helical" evidence="9">
    <location>
        <begin position="43"/>
        <end position="65"/>
    </location>
</feature>
<protein>
    <submittedName>
        <fullName evidence="11">O-acetyltransferase oatA</fullName>
        <ecNumber evidence="11">2.3.1.-</ecNumber>
    </submittedName>
</protein>
<dbReference type="Gene3D" id="3.40.50.1110">
    <property type="entry name" value="SGNH hydrolase"/>
    <property type="match status" value="1"/>
</dbReference>
<evidence type="ECO:0000256" key="5">
    <source>
        <dbReference type="ARBA" id="ARBA00022692"/>
    </source>
</evidence>
<dbReference type="InterPro" id="IPR050879">
    <property type="entry name" value="Acyltransferase_3"/>
</dbReference>
<keyword evidence="12" id="KW-1185">Reference proteome</keyword>
<reference evidence="11 12" key="1">
    <citation type="submission" date="2017-06" db="EMBL/GenBank/DDBJ databases">
        <authorList>
            <consortium name="Pathogen Informatics"/>
        </authorList>
    </citation>
    <scope>NUCLEOTIDE SEQUENCE [LARGE SCALE GENOMIC DNA]</scope>
    <source>
        <strain evidence="11 12">NCTC13839</strain>
    </source>
</reference>
<evidence type="ECO:0000256" key="8">
    <source>
        <dbReference type="ARBA" id="ARBA00023315"/>
    </source>
</evidence>
<keyword evidence="6 9" id="KW-1133">Transmembrane helix</keyword>
<evidence type="ECO:0000256" key="9">
    <source>
        <dbReference type="SAM" id="Phobius"/>
    </source>
</evidence>
<feature type="transmembrane region" description="Helical" evidence="9">
    <location>
        <begin position="374"/>
        <end position="397"/>
    </location>
</feature>
<evidence type="ECO:0000256" key="6">
    <source>
        <dbReference type="ARBA" id="ARBA00022989"/>
    </source>
</evidence>
<accession>A0A239YAM4</accession>
<keyword evidence="7 9" id="KW-0472">Membrane</keyword>
<dbReference type="EC" id="2.3.1.-" evidence="11"/>
<feature type="transmembrane region" description="Helical" evidence="9">
    <location>
        <begin position="297"/>
        <end position="315"/>
    </location>
</feature>
<evidence type="ECO:0000313" key="11">
    <source>
        <dbReference type="EMBL" id="SNV55917.1"/>
    </source>
</evidence>
<dbReference type="OrthoDB" id="9796461at2"/>
<feature type="transmembrane region" description="Helical" evidence="9">
    <location>
        <begin position="16"/>
        <end position="37"/>
    </location>
</feature>
<keyword evidence="3" id="KW-1003">Cell membrane</keyword>
<evidence type="ECO:0000256" key="3">
    <source>
        <dbReference type="ARBA" id="ARBA00022475"/>
    </source>
</evidence>
<feature type="transmembrane region" description="Helical" evidence="9">
    <location>
        <begin position="212"/>
        <end position="229"/>
    </location>
</feature>
<organism evidence="11 12">
    <name type="scientific">Mammaliicoccus stepanovicii</name>
    <dbReference type="NCBI Taxonomy" id="643214"/>
    <lineage>
        <taxon>Bacteria</taxon>
        <taxon>Bacillati</taxon>
        <taxon>Bacillota</taxon>
        <taxon>Bacilli</taxon>
        <taxon>Bacillales</taxon>
        <taxon>Staphylococcaceae</taxon>
        <taxon>Mammaliicoccus</taxon>
    </lineage>
</organism>
<dbReference type="Proteomes" id="UP000242084">
    <property type="component" value="Chromosome 1"/>
</dbReference>
<dbReference type="InterPro" id="IPR002656">
    <property type="entry name" value="Acyl_transf_3_dom"/>
</dbReference>
<dbReference type="SUPFAM" id="SSF52266">
    <property type="entry name" value="SGNH hydrolase"/>
    <property type="match status" value="1"/>
</dbReference>
<gene>
    <name evidence="11" type="primary">oatA</name>
    <name evidence="11" type="ORF">SAMEA4384403_00199</name>
</gene>
<feature type="domain" description="Acyltransferase 3" evidence="10">
    <location>
        <begin position="18"/>
        <end position="353"/>
    </location>
</feature>
<evidence type="ECO:0000256" key="4">
    <source>
        <dbReference type="ARBA" id="ARBA00022679"/>
    </source>
</evidence>
<evidence type="ECO:0000256" key="1">
    <source>
        <dbReference type="ARBA" id="ARBA00004651"/>
    </source>
</evidence>
<keyword evidence="4 11" id="KW-0808">Transferase</keyword>
<feature type="transmembrane region" description="Helical" evidence="9">
    <location>
        <begin position="86"/>
        <end position="104"/>
    </location>
</feature>
<feature type="transmembrane region" description="Helical" evidence="9">
    <location>
        <begin position="335"/>
        <end position="353"/>
    </location>
</feature>
<feature type="transmembrane region" description="Helical" evidence="9">
    <location>
        <begin position="147"/>
        <end position="167"/>
    </location>
</feature>
<dbReference type="GO" id="GO:0009103">
    <property type="term" value="P:lipopolysaccharide biosynthetic process"/>
    <property type="evidence" value="ECO:0007669"/>
    <property type="project" value="TreeGrafter"/>
</dbReference>
<evidence type="ECO:0000256" key="7">
    <source>
        <dbReference type="ARBA" id="ARBA00023136"/>
    </source>
</evidence>
<feature type="transmembrane region" description="Helical" evidence="9">
    <location>
        <begin position="267"/>
        <end position="285"/>
    </location>
</feature>
<dbReference type="Pfam" id="PF01757">
    <property type="entry name" value="Acyl_transf_3"/>
    <property type="match status" value="1"/>
</dbReference>
<feature type="transmembrane region" description="Helical" evidence="9">
    <location>
        <begin position="179"/>
        <end position="200"/>
    </location>
</feature>
<dbReference type="CDD" id="cd01840">
    <property type="entry name" value="SGNH_hydrolase_yrhL_like"/>
    <property type="match status" value="1"/>
</dbReference>
<dbReference type="InterPro" id="IPR036514">
    <property type="entry name" value="SGNH_hydro_sf"/>
</dbReference>
<proteinExistence type="inferred from homology"/>
<evidence type="ECO:0000259" key="10">
    <source>
        <dbReference type="Pfam" id="PF01757"/>
    </source>
</evidence>
<dbReference type="PANTHER" id="PTHR23028">
    <property type="entry name" value="ACETYLTRANSFERASE"/>
    <property type="match status" value="1"/>
</dbReference>
<evidence type="ECO:0000313" key="12">
    <source>
        <dbReference type="Proteomes" id="UP000242084"/>
    </source>
</evidence>
<dbReference type="KEGG" id="sste:SAMEA4384403_0199"/>
<dbReference type="PANTHER" id="PTHR23028:SF53">
    <property type="entry name" value="ACYL_TRANSF_3 DOMAIN-CONTAINING PROTEIN"/>
    <property type="match status" value="1"/>
</dbReference>
<name>A0A239YAM4_9STAP</name>
<dbReference type="RefSeq" id="WP_095085490.1">
    <property type="nucleotide sequence ID" value="NZ_BMDM01000009.1"/>
</dbReference>
<comment type="similarity">
    <text evidence="2">Belongs to the acyltransferase 3 family.</text>
</comment>